<dbReference type="InterPro" id="IPR010982">
    <property type="entry name" value="Lambda_DNA-bd_dom_sf"/>
</dbReference>
<keyword evidence="3" id="KW-0804">Transcription</keyword>
<dbReference type="PROSITE" id="PS50932">
    <property type="entry name" value="HTH_LACI_2"/>
    <property type="match status" value="1"/>
</dbReference>
<dbReference type="GO" id="GO:0000976">
    <property type="term" value="F:transcription cis-regulatory region binding"/>
    <property type="evidence" value="ECO:0007669"/>
    <property type="project" value="TreeGrafter"/>
</dbReference>
<dbReference type="PANTHER" id="PTHR30146:SF138">
    <property type="entry name" value="TRANSCRIPTIONAL REGULATORY PROTEIN"/>
    <property type="match status" value="1"/>
</dbReference>
<accession>A0A2N9JKU8</accession>
<evidence type="ECO:0000259" key="4">
    <source>
        <dbReference type="PROSITE" id="PS50932"/>
    </source>
</evidence>
<name>A0A2N9JKU8_9ACTN</name>
<proteinExistence type="predicted"/>
<gene>
    <name evidence="5" type="ORF">MPLG2_3635</name>
</gene>
<dbReference type="InterPro" id="IPR028082">
    <property type="entry name" value="Peripla_BP_I"/>
</dbReference>
<dbReference type="InterPro" id="IPR000843">
    <property type="entry name" value="HTH_LacI"/>
</dbReference>
<dbReference type="OrthoDB" id="59108at2"/>
<dbReference type="SMART" id="SM00354">
    <property type="entry name" value="HTH_LACI"/>
    <property type="match status" value="1"/>
</dbReference>
<protein>
    <submittedName>
        <fullName evidence="5">LacI family transcriptional regulator</fullName>
    </submittedName>
</protein>
<evidence type="ECO:0000313" key="6">
    <source>
        <dbReference type="Proteomes" id="UP000238164"/>
    </source>
</evidence>
<evidence type="ECO:0000256" key="2">
    <source>
        <dbReference type="ARBA" id="ARBA00023125"/>
    </source>
</evidence>
<dbReference type="EMBL" id="LT985188">
    <property type="protein sequence ID" value="SPD88665.1"/>
    <property type="molecule type" value="Genomic_DNA"/>
</dbReference>
<dbReference type="GO" id="GO:0003700">
    <property type="term" value="F:DNA-binding transcription factor activity"/>
    <property type="evidence" value="ECO:0007669"/>
    <property type="project" value="TreeGrafter"/>
</dbReference>
<organism evidence="5 6">
    <name type="scientific">Micropruina glycogenica</name>
    <dbReference type="NCBI Taxonomy" id="75385"/>
    <lineage>
        <taxon>Bacteria</taxon>
        <taxon>Bacillati</taxon>
        <taxon>Actinomycetota</taxon>
        <taxon>Actinomycetes</taxon>
        <taxon>Propionibacteriales</taxon>
        <taxon>Nocardioidaceae</taxon>
        <taxon>Micropruina</taxon>
    </lineage>
</organism>
<keyword evidence="2" id="KW-0238">DNA-binding</keyword>
<dbReference type="Pfam" id="PF13377">
    <property type="entry name" value="Peripla_BP_3"/>
    <property type="match status" value="1"/>
</dbReference>
<keyword evidence="6" id="KW-1185">Reference proteome</keyword>
<dbReference type="SUPFAM" id="SSF47413">
    <property type="entry name" value="lambda repressor-like DNA-binding domains"/>
    <property type="match status" value="1"/>
</dbReference>
<dbReference type="PANTHER" id="PTHR30146">
    <property type="entry name" value="LACI-RELATED TRANSCRIPTIONAL REPRESSOR"/>
    <property type="match status" value="1"/>
</dbReference>
<dbReference type="Gene3D" id="3.40.50.2300">
    <property type="match status" value="2"/>
</dbReference>
<dbReference type="AlphaFoldDB" id="A0A2N9JKU8"/>
<dbReference type="CDD" id="cd01392">
    <property type="entry name" value="HTH_LacI"/>
    <property type="match status" value="1"/>
</dbReference>
<reference evidence="5 6" key="1">
    <citation type="submission" date="2018-02" db="EMBL/GenBank/DDBJ databases">
        <authorList>
            <person name="Cohen D.B."/>
            <person name="Kent A.D."/>
        </authorList>
    </citation>
    <scope>NUCLEOTIDE SEQUENCE [LARGE SCALE GENOMIC DNA]</scope>
    <source>
        <strain evidence="5">1</strain>
    </source>
</reference>
<feature type="domain" description="HTH lacI-type" evidence="4">
    <location>
        <begin position="4"/>
        <end position="59"/>
    </location>
</feature>
<dbReference type="Gene3D" id="1.10.260.40">
    <property type="entry name" value="lambda repressor-like DNA-binding domains"/>
    <property type="match status" value="1"/>
</dbReference>
<dbReference type="SUPFAM" id="SSF53822">
    <property type="entry name" value="Periplasmic binding protein-like I"/>
    <property type="match status" value="1"/>
</dbReference>
<dbReference type="Proteomes" id="UP000238164">
    <property type="component" value="Chromosome 1"/>
</dbReference>
<keyword evidence="1" id="KW-0805">Transcription regulation</keyword>
<dbReference type="InterPro" id="IPR046335">
    <property type="entry name" value="LacI/GalR-like_sensor"/>
</dbReference>
<dbReference type="Pfam" id="PF00356">
    <property type="entry name" value="LacI"/>
    <property type="match status" value="1"/>
</dbReference>
<evidence type="ECO:0000313" key="5">
    <source>
        <dbReference type="EMBL" id="SPD88665.1"/>
    </source>
</evidence>
<evidence type="ECO:0000256" key="3">
    <source>
        <dbReference type="ARBA" id="ARBA00023163"/>
    </source>
</evidence>
<sequence>MARVTLQSIADRLGVSRMTVSNAYSRPDQLSADLRDRILAEAAALGYRGPDPAARSLATGTSGAIGVLWTQPLRLALSDAVTAHFLGALADELAGDGLALTLLPPTVPAHDVPMDGAVAYSSSAKAEAMQWLHGRGVPVVGVDMEWPDGPHVAIDDRGGARDAAAHVAELGHRTVLVLTGGAAGDGHGVPDERLAGWIDGLGGIKPVVGFVDPYGDNSAAIADLLRRVRPTAVLCVTDLVAAQTLAVAADLGLDVPGELSVVGFDDHPVAAGLGLTTVAQDVDAKGRAAARLLRQAMAHRSDAVAPEPADVLLPVRLVVRRTTGPVS</sequence>
<dbReference type="KEGG" id="mgg:MPLG2_3635"/>
<dbReference type="RefSeq" id="WP_105187120.1">
    <property type="nucleotide sequence ID" value="NZ_BAAAGO010000009.1"/>
</dbReference>
<evidence type="ECO:0000256" key="1">
    <source>
        <dbReference type="ARBA" id="ARBA00023015"/>
    </source>
</evidence>